<dbReference type="AlphaFoldDB" id="A0A0A9DY96"/>
<sequence>MNHKDISWPNSSLIRELESQQKDTLKNFPILRLMTPLENFLHQQKGLHRMSCF</sequence>
<accession>A0A0A9DY96</accession>
<reference evidence="1" key="1">
    <citation type="submission" date="2014-09" db="EMBL/GenBank/DDBJ databases">
        <authorList>
            <person name="Magalhaes I.L.F."/>
            <person name="Oliveira U."/>
            <person name="Santos F.R."/>
            <person name="Vidigal T.H.D.A."/>
            <person name="Brescovit A.D."/>
            <person name="Santos A.J."/>
        </authorList>
    </citation>
    <scope>NUCLEOTIDE SEQUENCE</scope>
    <source>
        <tissue evidence="1">Shoot tissue taken approximately 20 cm above the soil surface</tissue>
    </source>
</reference>
<dbReference type="EMBL" id="GBRH01204356">
    <property type="protein sequence ID" value="JAD93539.1"/>
    <property type="molecule type" value="Transcribed_RNA"/>
</dbReference>
<name>A0A0A9DY96_ARUDO</name>
<evidence type="ECO:0000313" key="1">
    <source>
        <dbReference type="EMBL" id="JAD93539.1"/>
    </source>
</evidence>
<protein>
    <submittedName>
        <fullName evidence="1">Uncharacterized protein</fullName>
    </submittedName>
</protein>
<reference evidence="1" key="2">
    <citation type="journal article" date="2015" name="Data Brief">
        <title>Shoot transcriptome of the giant reed, Arundo donax.</title>
        <authorList>
            <person name="Barrero R.A."/>
            <person name="Guerrero F.D."/>
            <person name="Moolhuijzen P."/>
            <person name="Goolsby J.A."/>
            <person name="Tidwell J."/>
            <person name="Bellgard S.E."/>
            <person name="Bellgard M.I."/>
        </authorList>
    </citation>
    <scope>NUCLEOTIDE SEQUENCE</scope>
    <source>
        <tissue evidence="1">Shoot tissue taken approximately 20 cm above the soil surface</tissue>
    </source>
</reference>
<proteinExistence type="predicted"/>
<organism evidence="1">
    <name type="scientific">Arundo donax</name>
    <name type="common">Giant reed</name>
    <name type="synonym">Donax arundinaceus</name>
    <dbReference type="NCBI Taxonomy" id="35708"/>
    <lineage>
        <taxon>Eukaryota</taxon>
        <taxon>Viridiplantae</taxon>
        <taxon>Streptophyta</taxon>
        <taxon>Embryophyta</taxon>
        <taxon>Tracheophyta</taxon>
        <taxon>Spermatophyta</taxon>
        <taxon>Magnoliopsida</taxon>
        <taxon>Liliopsida</taxon>
        <taxon>Poales</taxon>
        <taxon>Poaceae</taxon>
        <taxon>PACMAD clade</taxon>
        <taxon>Arundinoideae</taxon>
        <taxon>Arundineae</taxon>
        <taxon>Arundo</taxon>
    </lineage>
</organism>